<dbReference type="GeneID" id="24441300"/>
<dbReference type="KEGG" id="tet:TTHERM_000986278"/>
<proteinExistence type="predicted"/>
<dbReference type="RefSeq" id="XP_012652026.1">
    <property type="nucleotide sequence ID" value="XM_012796572.1"/>
</dbReference>
<evidence type="ECO:0000313" key="1">
    <source>
        <dbReference type="EMBL" id="EWS75441.1"/>
    </source>
</evidence>
<reference evidence="2" key="1">
    <citation type="journal article" date="2006" name="PLoS Biol.">
        <title>Macronuclear genome sequence of the ciliate Tetrahymena thermophila, a model eukaryote.</title>
        <authorList>
            <person name="Eisen J.A."/>
            <person name="Coyne R.S."/>
            <person name="Wu M."/>
            <person name="Wu D."/>
            <person name="Thiagarajan M."/>
            <person name="Wortman J.R."/>
            <person name="Badger J.H."/>
            <person name="Ren Q."/>
            <person name="Amedeo P."/>
            <person name="Jones K.M."/>
            <person name="Tallon L.J."/>
            <person name="Delcher A.L."/>
            <person name="Salzberg S.L."/>
            <person name="Silva J.C."/>
            <person name="Haas B.J."/>
            <person name="Majoros W.H."/>
            <person name="Farzad M."/>
            <person name="Carlton J.M."/>
            <person name="Smith R.K. Jr."/>
            <person name="Garg J."/>
            <person name="Pearlman R.E."/>
            <person name="Karrer K.M."/>
            <person name="Sun L."/>
            <person name="Manning G."/>
            <person name="Elde N.C."/>
            <person name="Turkewitz A.P."/>
            <person name="Asai D.J."/>
            <person name="Wilkes D.E."/>
            <person name="Wang Y."/>
            <person name="Cai H."/>
            <person name="Collins K."/>
            <person name="Stewart B.A."/>
            <person name="Lee S.R."/>
            <person name="Wilamowska K."/>
            <person name="Weinberg Z."/>
            <person name="Ruzzo W.L."/>
            <person name="Wloga D."/>
            <person name="Gaertig J."/>
            <person name="Frankel J."/>
            <person name="Tsao C.-C."/>
            <person name="Gorovsky M.A."/>
            <person name="Keeling P.J."/>
            <person name="Waller R.F."/>
            <person name="Patron N.J."/>
            <person name="Cherry J.M."/>
            <person name="Stover N.A."/>
            <person name="Krieger C.J."/>
            <person name="del Toro C."/>
            <person name="Ryder H.F."/>
            <person name="Williamson S.C."/>
            <person name="Barbeau R.A."/>
            <person name="Hamilton E.P."/>
            <person name="Orias E."/>
        </authorList>
    </citation>
    <scope>NUCLEOTIDE SEQUENCE [LARGE SCALE GENOMIC DNA]</scope>
    <source>
        <strain evidence="2">SB210</strain>
    </source>
</reference>
<evidence type="ECO:0000313" key="2">
    <source>
        <dbReference type="Proteomes" id="UP000009168"/>
    </source>
</evidence>
<sequence>MDMSYPFFSYTSVSFSDNISQVEPIRNSNSLLLIRFQNDKYSAILLDGHTNTQVQINGNINGLMYFQNYIMFLQKPYNQLLVLKASNPINQNIFFTYDNLHVYSSEAQQLLGSPNGDVIEIQYYKDGSKKIFQNKAKNLQTYFTNYIEDTYIYASVDIDLYGYIVITDIQSGKVIQISQPNYYKVLRADDIIKGVLYFFSLERKLRLLFYFYFFREVYNIQYERFLSNVIQINSFPVDSQYKNIYADKQFLFRVILCLQGMTHQIRFKFLNKLKLLSYSNYLAPLCKINIIQQLYDNY</sequence>
<dbReference type="EMBL" id="GG662768">
    <property type="protein sequence ID" value="EWS75441.1"/>
    <property type="molecule type" value="Genomic_DNA"/>
</dbReference>
<keyword evidence="2" id="KW-1185">Reference proteome</keyword>
<dbReference type="AlphaFoldDB" id="W7XJD7"/>
<accession>W7XJD7</accession>
<organism evidence="1 2">
    <name type="scientific">Tetrahymena thermophila (strain SB210)</name>
    <dbReference type="NCBI Taxonomy" id="312017"/>
    <lineage>
        <taxon>Eukaryota</taxon>
        <taxon>Sar</taxon>
        <taxon>Alveolata</taxon>
        <taxon>Ciliophora</taxon>
        <taxon>Intramacronucleata</taxon>
        <taxon>Oligohymenophorea</taxon>
        <taxon>Hymenostomatida</taxon>
        <taxon>Tetrahymenina</taxon>
        <taxon>Tetrahymenidae</taxon>
        <taxon>Tetrahymena</taxon>
    </lineage>
</organism>
<name>W7XJD7_TETTS</name>
<dbReference type="Proteomes" id="UP000009168">
    <property type="component" value="Unassembled WGS sequence"/>
</dbReference>
<gene>
    <name evidence="1" type="ORF">TTHERM_000986278</name>
</gene>
<dbReference type="InParanoid" id="W7XJD7"/>
<protein>
    <submittedName>
        <fullName evidence="1">Uncharacterized protein</fullName>
    </submittedName>
</protein>